<feature type="compositionally biased region" description="Polar residues" evidence="1">
    <location>
        <begin position="64"/>
        <end position="73"/>
    </location>
</feature>
<comment type="caution">
    <text evidence="2">The sequence shown here is derived from an EMBL/GenBank/DDBJ whole genome shotgun (WGS) entry which is preliminary data.</text>
</comment>
<accession>A0A921AY00</accession>
<evidence type="ECO:0000313" key="3">
    <source>
        <dbReference type="Proteomes" id="UP000698963"/>
    </source>
</evidence>
<dbReference type="Proteomes" id="UP000698963">
    <property type="component" value="Unassembled WGS sequence"/>
</dbReference>
<protein>
    <submittedName>
        <fullName evidence="2">Uncharacterized protein</fullName>
    </submittedName>
</protein>
<reference evidence="2" key="2">
    <citation type="submission" date="2021-09" db="EMBL/GenBank/DDBJ databases">
        <authorList>
            <person name="Gilroy R."/>
        </authorList>
    </citation>
    <scope>NUCLEOTIDE SEQUENCE</scope>
    <source>
        <strain evidence="2">ChiGjej2B2-19336</strain>
    </source>
</reference>
<gene>
    <name evidence="2" type="ORF">K8W16_12180</name>
</gene>
<dbReference type="RefSeq" id="WP_304124253.1">
    <property type="nucleotide sequence ID" value="NZ_DYZA01000251.1"/>
</dbReference>
<evidence type="ECO:0000313" key="2">
    <source>
        <dbReference type="EMBL" id="HJD98385.1"/>
    </source>
</evidence>
<evidence type="ECO:0000256" key="1">
    <source>
        <dbReference type="SAM" id="MobiDB-lite"/>
    </source>
</evidence>
<proteinExistence type="predicted"/>
<reference evidence="2" key="1">
    <citation type="journal article" date="2021" name="PeerJ">
        <title>Extensive microbial diversity within the chicken gut microbiome revealed by metagenomics and culture.</title>
        <authorList>
            <person name="Gilroy R."/>
            <person name="Ravi A."/>
            <person name="Getino M."/>
            <person name="Pursley I."/>
            <person name="Horton D.L."/>
            <person name="Alikhan N.F."/>
            <person name="Baker D."/>
            <person name="Gharbi K."/>
            <person name="Hall N."/>
            <person name="Watson M."/>
            <person name="Adriaenssens E.M."/>
            <person name="Foster-Nyarko E."/>
            <person name="Jarju S."/>
            <person name="Secka A."/>
            <person name="Antonio M."/>
            <person name="Oren A."/>
            <person name="Chaudhuri R.R."/>
            <person name="La Ragione R."/>
            <person name="Hildebrand F."/>
            <person name="Pallen M.J."/>
        </authorList>
    </citation>
    <scope>NUCLEOTIDE SEQUENCE</scope>
    <source>
        <strain evidence="2">ChiGjej2B2-19336</strain>
    </source>
</reference>
<sequence length="101" mass="11306">MHRSTGFIPTAPSMAAATLARKSRTRLEWAHAMMLPERKQRIFFVRPMPLHEKSTAAGAKKNSIMHTSMNSTGMRKRTCRISASGAMYATARRNSVFPGRI</sequence>
<organism evidence="2 3">
    <name type="scientific">Mailhella massiliensis</name>
    <dbReference type="NCBI Taxonomy" id="1903261"/>
    <lineage>
        <taxon>Bacteria</taxon>
        <taxon>Pseudomonadati</taxon>
        <taxon>Thermodesulfobacteriota</taxon>
        <taxon>Desulfovibrionia</taxon>
        <taxon>Desulfovibrionales</taxon>
        <taxon>Desulfovibrionaceae</taxon>
        <taxon>Mailhella</taxon>
    </lineage>
</organism>
<dbReference type="AlphaFoldDB" id="A0A921AY00"/>
<name>A0A921AY00_9BACT</name>
<feature type="region of interest" description="Disordered" evidence="1">
    <location>
        <begin position="54"/>
        <end position="76"/>
    </location>
</feature>
<dbReference type="EMBL" id="DYZA01000251">
    <property type="protein sequence ID" value="HJD98385.1"/>
    <property type="molecule type" value="Genomic_DNA"/>
</dbReference>